<organism evidence="1 2">
    <name type="scientific">Hydrogenophaga defluvii</name>
    <dbReference type="NCBI Taxonomy" id="249410"/>
    <lineage>
        <taxon>Bacteria</taxon>
        <taxon>Pseudomonadati</taxon>
        <taxon>Pseudomonadota</taxon>
        <taxon>Betaproteobacteria</taxon>
        <taxon>Burkholderiales</taxon>
        <taxon>Comamonadaceae</taxon>
        <taxon>Hydrogenophaga</taxon>
    </lineage>
</organism>
<proteinExistence type="predicted"/>
<evidence type="ECO:0000313" key="1">
    <source>
        <dbReference type="EMBL" id="MFC7462065.1"/>
    </source>
</evidence>
<reference evidence="2" key="1">
    <citation type="journal article" date="2019" name="Int. J. Syst. Evol. Microbiol.">
        <title>The Global Catalogue of Microorganisms (GCM) 10K type strain sequencing project: providing services to taxonomists for standard genome sequencing and annotation.</title>
        <authorList>
            <consortium name="The Broad Institute Genomics Platform"/>
            <consortium name="The Broad Institute Genome Sequencing Center for Infectious Disease"/>
            <person name="Wu L."/>
            <person name="Ma J."/>
        </authorList>
    </citation>
    <scope>NUCLEOTIDE SEQUENCE [LARGE SCALE GENOMIC DNA]</scope>
    <source>
        <strain evidence="2">CCUG 53903</strain>
    </source>
</reference>
<gene>
    <name evidence="1" type="ORF">ACFQU0_16675</name>
</gene>
<comment type="caution">
    <text evidence="1">The sequence shown here is derived from an EMBL/GenBank/DDBJ whole genome shotgun (WGS) entry which is preliminary data.</text>
</comment>
<accession>A0ABW2SG05</accession>
<evidence type="ECO:0000313" key="2">
    <source>
        <dbReference type="Proteomes" id="UP001596457"/>
    </source>
</evidence>
<dbReference type="RefSeq" id="WP_382202765.1">
    <property type="nucleotide sequence ID" value="NZ_JBHTBZ010000051.1"/>
</dbReference>
<keyword evidence="2" id="KW-1185">Reference proteome</keyword>
<name>A0ABW2SG05_9BURK</name>
<sequence>MKESSLRVVVAITEAYPSLLATLCNVSPEFRQERFRSLAMLGLQAEGGAAFLQRPFSFAASESGVIDGRVPLGPIDFTIILNEAVPRLHEALKATPPRLRAERLRSLATIGVQIESGRIAVQPTREPVFEQAMPQPPLHMSL</sequence>
<protein>
    <submittedName>
        <fullName evidence="1">Uncharacterized protein</fullName>
    </submittedName>
</protein>
<dbReference type="EMBL" id="JBHTBZ010000051">
    <property type="protein sequence ID" value="MFC7462065.1"/>
    <property type="molecule type" value="Genomic_DNA"/>
</dbReference>
<dbReference type="Proteomes" id="UP001596457">
    <property type="component" value="Unassembled WGS sequence"/>
</dbReference>